<accession>X1LYD8</accession>
<proteinExistence type="predicted"/>
<organism evidence="1">
    <name type="scientific">marine sediment metagenome</name>
    <dbReference type="NCBI Taxonomy" id="412755"/>
    <lineage>
        <taxon>unclassified sequences</taxon>
        <taxon>metagenomes</taxon>
        <taxon>ecological metagenomes</taxon>
    </lineage>
</organism>
<reference evidence="1" key="1">
    <citation type="journal article" date="2014" name="Front. Microbiol.">
        <title>High frequency of phylogenetically diverse reductive dehalogenase-homologous genes in deep subseafloor sedimentary metagenomes.</title>
        <authorList>
            <person name="Kawai M."/>
            <person name="Futagami T."/>
            <person name="Toyoda A."/>
            <person name="Takaki Y."/>
            <person name="Nishi S."/>
            <person name="Hori S."/>
            <person name="Arai W."/>
            <person name="Tsubouchi T."/>
            <person name="Morono Y."/>
            <person name="Uchiyama I."/>
            <person name="Ito T."/>
            <person name="Fujiyama A."/>
            <person name="Inagaki F."/>
            <person name="Takami H."/>
        </authorList>
    </citation>
    <scope>NUCLEOTIDE SEQUENCE</scope>
    <source>
        <strain evidence="1">Expedition CK06-06</strain>
    </source>
</reference>
<dbReference type="EMBL" id="BARV01001692">
    <property type="protein sequence ID" value="GAH99133.1"/>
    <property type="molecule type" value="Genomic_DNA"/>
</dbReference>
<name>X1LYD8_9ZZZZ</name>
<gene>
    <name evidence="1" type="ORF">S06H3_04744</name>
</gene>
<sequence>MTICLGVGRYVLDHLGTSSYYRIGTDPYVLV</sequence>
<protein>
    <submittedName>
        <fullName evidence="1">Uncharacterized protein</fullName>
    </submittedName>
</protein>
<feature type="non-terminal residue" evidence="1">
    <location>
        <position position="31"/>
    </location>
</feature>
<dbReference type="AlphaFoldDB" id="X1LYD8"/>
<evidence type="ECO:0000313" key="1">
    <source>
        <dbReference type="EMBL" id="GAH99133.1"/>
    </source>
</evidence>
<comment type="caution">
    <text evidence="1">The sequence shown here is derived from an EMBL/GenBank/DDBJ whole genome shotgun (WGS) entry which is preliminary data.</text>
</comment>